<comment type="caution">
    <text evidence="2">The sequence shown here is derived from an EMBL/GenBank/DDBJ whole genome shotgun (WGS) entry which is preliminary data.</text>
</comment>
<dbReference type="SMART" id="SM00355">
    <property type="entry name" value="ZnF_C2H2"/>
    <property type="match status" value="4"/>
</dbReference>
<protein>
    <submittedName>
        <fullName evidence="2">MOG interacting and ectopic P-granules protein 1</fullName>
    </submittedName>
</protein>
<evidence type="ECO:0000259" key="1">
    <source>
        <dbReference type="PROSITE" id="PS00028"/>
    </source>
</evidence>
<dbReference type="OrthoDB" id="6110130at2759"/>
<sequence length="169" mass="19411">MRHHPQDSPALTNLCEICDENIQQAGEYFTHLQLHHEELRGRCPTDSQGATLSCSRCRSKFWTKNGLERHLLMDHGIITSTMLRKAQNRQDGGRCRLCGQLFAFRMVQHLVTEHRMIMYMADILYHCDACVFVCAEYENMEEHLINAHCTTPNAASPCTHNKMVVSLHA</sequence>
<proteinExistence type="predicted"/>
<gene>
    <name evidence="2" type="primary">mep-1</name>
    <name evidence="2" type="ORF">Tcan_09266</name>
</gene>
<dbReference type="AlphaFoldDB" id="A0A0B2UWW9"/>
<dbReference type="InterPro" id="IPR013087">
    <property type="entry name" value="Znf_C2H2_type"/>
</dbReference>
<feature type="domain" description="C2H2-type" evidence="1">
    <location>
        <begin position="15"/>
        <end position="36"/>
    </location>
</feature>
<dbReference type="STRING" id="6265.A0A0B2UWW9"/>
<dbReference type="PROSITE" id="PS00028">
    <property type="entry name" value="ZINC_FINGER_C2H2_1"/>
    <property type="match status" value="2"/>
</dbReference>
<dbReference type="EMBL" id="JPKZ01002664">
    <property type="protein sequence ID" value="KHN75566.1"/>
    <property type="molecule type" value="Genomic_DNA"/>
</dbReference>
<organism evidence="2 3">
    <name type="scientific">Toxocara canis</name>
    <name type="common">Canine roundworm</name>
    <dbReference type="NCBI Taxonomy" id="6265"/>
    <lineage>
        <taxon>Eukaryota</taxon>
        <taxon>Metazoa</taxon>
        <taxon>Ecdysozoa</taxon>
        <taxon>Nematoda</taxon>
        <taxon>Chromadorea</taxon>
        <taxon>Rhabditida</taxon>
        <taxon>Spirurina</taxon>
        <taxon>Ascaridomorpha</taxon>
        <taxon>Ascaridoidea</taxon>
        <taxon>Toxocaridae</taxon>
        <taxon>Toxocara</taxon>
    </lineage>
</organism>
<evidence type="ECO:0000313" key="3">
    <source>
        <dbReference type="Proteomes" id="UP000031036"/>
    </source>
</evidence>
<reference evidence="2 3" key="1">
    <citation type="submission" date="2014-11" db="EMBL/GenBank/DDBJ databases">
        <title>Genetic blueprint of the zoonotic pathogen Toxocara canis.</title>
        <authorList>
            <person name="Zhu X.-Q."/>
            <person name="Korhonen P.K."/>
            <person name="Cai H."/>
            <person name="Young N.D."/>
            <person name="Nejsum P."/>
            <person name="von Samson-Himmelstjerna G."/>
            <person name="Boag P.R."/>
            <person name="Tan P."/>
            <person name="Li Q."/>
            <person name="Min J."/>
            <person name="Yang Y."/>
            <person name="Wang X."/>
            <person name="Fang X."/>
            <person name="Hall R.S."/>
            <person name="Hofmann A."/>
            <person name="Sternberg P.W."/>
            <person name="Jex A.R."/>
            <person name="Gasser R.B."/>
        </authorList>
    </citation>
    <scope>NUCLEOTIDE SEQUENCE [LARGE SCALE GENOMIC DNA]</scope>
    <source>
        <strain evidence="2">PN_DK_2014</strain>
    </source>
</reference>
<keyword evidence="3" id="KW-1185">Reference proteome</keyword>
<accession>A0A0B2UWW9</accession>
<name>A0A0B2UWW9_TOXCA</name>
<feature type="domain" description="C2H2-type" evidence="1">
    <location>
        <begin position="54"/>
        <end position="75"/>
    </location>
</feature>
<evidence type="ECO:0000313" key="2">
    <source>
        <dbReference type="EMBL" id="KHN75566.1"/>
    </source>
</evidence>
<dbReference type="Gene3D" id="3.30.160.60">
    <property type="entry name" value="Classic Zinc Finger"/>
    <property type="match status" value="1"/>
</dbReference>
<dbReference type="Proteomes" id="UP000031036">
    <property type="component" value="Unassembled WGS sequence"/>
</dbReference>